<dbReference type="AlphaFoldDB" id="A0A2N9X5E9"/>
<dbReference type="CDD" id="cd04301">
    <property type="entry name" value="NAT_SF"/>
    <property type="match status" value="1"/>
</dbReference>
<evidence type="ECO:0000259" key="3">
    <source>
        <dbReference type="PROSITE" id="PS51186"/>
    </source>
</evidence>
<dbReference type="PANTHER" id="PTHR43072">
    <property type="entry name" value="N-ACETYLTRANSFERASE"/>
    <property type="match status" value="1"/>
</dbReference>
<name>A0A2N9X5E9_9NEIS</name>
<gene>
    <name evidence="4" type="ORF">BHC54_07605</name>
</gene>
<dbReference type="InterPro" id="IPR016181">
    <property type="entry name" value="Acyl_CoA_acyltransferase"/>
</dbReference>
<comment type="caution">
    <text evidence="4">The sequence shown here is derived from an EMBL/GenBank/DDBJ whole genome shotgun (WGS) entry which is preliminary data.</text>
</comment>
<keyword evidence="2" id="KW-0012">Acyltransferase</keyword>
<keyword evidence="1 4" id="KW-0808">Transferase</keyword>
<dbReference type="PANTHER" id="PTHR43072:SF23">
    <property type="entry name" value="UPF0039 PROTEIN C11D3.02C"/>
    <property type="match status" value="1"/>
</dbReference>
<dbReference type="SUPFAM" id="SSF55729">
    <property type="entry name" value="Acyl-CoA N-acyltransferases (Nat)"/>
    <property type="match status" value="1"/>
</dbReference>
<keyword evidence="5" id="KW-1185">Reference proteome</keyword>
<evidence type="ECO:0000313" key="5">
    <source>
        <dbReference type="Proteomes" id="UP000230202"/>
    </source>
</evidence>
<protein>
    <submittedName>
        <fullName evidence="4">GNAT family N-acetyltransferase</fullName>
    </submittedName>
</protein>
<evidence type="ECO:0000256" key="1">
    <source>
        <dbReference type="ARBA" id="ARBA00022679"/>
    </source>
</evidence>
<dbReference type="GO" id="GO:0016747">
    <property type="term" value="F:acyltransferase activity, transferring groups other than amino-acyl groups"/>
    <property type="evidence" value="ECO:0007669"/>
    <property type="project" value="InterPro"/>
</dbReference>
<dbReference type="Pfam" id="PF00583">
    <property type="entry name" value="Acetyltransf_1"/>
    <property type="match status" value="1"/>
</dbReference>
<feature type="domain" description="N-acetyltransferase" evidence="3">
    <location>
        <begin position="10"/>
        <end position="174"/>
    </location>
</feature>
<evidence type="ECO:0000256" key="2">
    <source>
        <dbReference type="ARBA" id="ARBA00023315"/>
    </source>
</evidence>
<accession>A0A2N9X5E9</accession>
<reference evidence="4" key="1">
    <citation type="journal article" date="2017" name="MBio">
        <title>Type VI secretion-mediated competition in the bee gut microbiome.</title>
        <authorList>
            <person name="Steele M.I."/>
            <person name="Kwong W.K."/>
            <person name="Powell J.E."/>
            <person name="Whiteley M."/>
            <person name="Moran N.A."/>
        </authorList>
    </citation>
    <scope>NUCLEOTIDE SEQUENCE [LARGE SCALE GENOMIC DNA]</scope>
    <source>
        <strain evidence="4">WkB273</strain>
    </source>
</reference>
<organism evidence="4 5">
    <name type="scientific">Snodgrassella alvi</name>
    <dbReference type="NCBI Taxonomy" id="1196083"/>
    <lineage>
        <taxon>Bacteria</taxon>
        <taxon>Pseudomonadati</taxon>
        <taxon>Pseudomonadota</taxon>
        <taxon>Betaproteobacteria</taxon>
        <taxon>Neisseriales</taxon>
        <taxon>Neisseriaceae</taxon>
        <taxon>Snodgrassella</taxon>
    </lineage>
</organism>
<proteinExistence type="predicted"/>
<dbReference type="EMBL" id="MEIL01000029">
    <property type="protein sequence ID" value="PIT38402.1"/>
    <property type="molecule type" value="Genomic_DNA"/>
</dbReference>
<dbReference type="InterPro" id="IPR000182">
    <property type="entry name" value="GNAT_dom"/>
</dbReference>
<dbReference type="Gene3D" id="3.40.630.30">
    <property type="match status" value="1"/>
</dbReference>
<dbReference type="PROSITE" id="PS51186">
    <property type="entry name" value="GNAT"/>
    <property type="match status" value="1"/>
</dbReference>
<sequence>MMSTSKNSAVKLVDCNEQAHAEAILALFNHTIASSTALYDYEPRTLAFMHGWFAAKRACNCPVIGAVNEQGDLLAFASWGAFRDYPANKYTVEHSVYVRDDCRRQGLARMLMQELIERARKADMHILMGVIDAANSGSIALHEQLGFIHVGTLPQIGFKFGHWLDAALYQLILDTPLRPIDG</sequence>
<evidence type="ECO:0000313" key="4">
    <source>
        <dbReference type="EMBL" id="PIT38402.1"/>
    </source>
</evidence>
<dbReference type="Proteomes" id="UP000230202">
    <property type="component" value="Unassembled WGS sequence"/>
</dbReference>